<feature type="non-terminal residue" evidence="1">
    <location>
        <position position="57"/>
    </location>
</feature>
<evidence type="ECO:0000313" key="2">
    <source>
        <dbReference type="Proteomes" id="UP000034706"/>
    </source>
</evidence>
<dbReference type="EMBL" id="LBVT01000022">
    <property type="protein sequence ID" value="KKQ91173.1"/>
    <property type="molecule type" value="Genomic_DNA"/>
</dbReference>
<protein>
    <submittedName>
        <fullName evidence="1">Uncharacterized protein</fullName>
    </submittedName>
</protein>
<name>A0A0G0LH43_9BACT</name>
<comment type="caution">
    <text evidence="1">The sequence shown here is derived from an EMBL/GenBank/DDBJ whole genome shotgun (WGS) entry which is preliminary data.</text>
</comment>
<proteinExistence type="predicted"/>
<dbReference type="AlphaFoldDB" id="A0A0G0LH43"/>
<sequence>MSYLTSKRRELAKKFISAGLAVTTFAWLVGVPSAGAATTAETIALLLAQIQSLQAQL</sequence>
<evidence type="ECO:0000313" key="1">
    <source>
        <dbReference type="EMBL" id="KKQ91173.1"/>
    </source>
</evidence>
<gene>
    <name evidence="1" type="ORF">UT16_C0022G0001</name>
</gene>
<accession>A0A0G0LH43</accession>
<reference evidence="1 2" key="1">
    <citation type="journal article" date="2015" name="Nature">
        <title>rRNA introns, odd ribosomes, and small enigmatic genomes across a large radiation of phyla.</title>
        <authorList>
            <person name="Brown C.T."/>
            <person name="Hug L.A."/>
            <person name="Thomas B.C."/>
            <person name="Sharon I."/>
            <person name="Castelle C.J."/>
            <person name="Singh A."/>
            <person name="Wilkins M.J."/>
            <person name="Williams K.H."/>
            <person name="Banfield J.F."/>
        </authorList>
    </citation>
    <scope>NUCLEOTIDE SEQUENCE [LARGE SCALE GENOMIC DNA]</scope>
</reference>
<dbReference type="Proteomes" id="UP000034706">
    <property type="component" value="Unassembled WGS sequence"/>
</dbReference>
<organism evidence="1 2">
    <name type="scientific">Candidatus Azambacteria bacterium GW2011_GWA2_39_10</name>
    <dbReference type="NCBI Taxonomy" id="1618611"/>
    <lineage>
        <taxon>Bacteria</taxon>
        <taxon>Candidatus Azamiibacteriota</taxon>
    </lineage>
</organism>